<keyword evidence="2" id="KW-1185">Reference proteome</keyword>
<dbReference type="Proteomes" id="UP000790709">
    <property type="component" value="Unassembled WGS sequence"/>
</dbReference>
<comment type="caution">
    <text evidence="1">The sequence shown here is derived from an EMBL/GenBank/DDBJ whole genome shotgun (WGS) entry which is preliminary data.</text>
</comment>
<reference evidence="1" key="1">
    <citation type="journal article" date="2021" name="New Phytol.">
        <title>Evolutionary innovations through gain and loss of genes in the ectomycorrhizal Boletales.</title>
        <authorList>
            <person name="Wu G."/>
            <person name="Miyauchi S."/>
            <person name="Morin E."/>
            <person name="Kuo A."/>
            <person name="Drula E."/>
            <person name="Varga T."/>
            <person name="Kohler A."/>
            <person name="Feng B."/>
            <person name="Cao Y."/>
            <person name="Lipzen A."/>
            <person name="Daum C."/>
            <person name="Hundley H."/>
            <person name="Pangilinan J."/>
            <person name="Johnson J."/>
            <person name="Barry K."/>
            <person name="LaButti K."/>
            <person name="Ng V."/>
            <person name="Ahrendt S."/>
            <person name="Min B."/>
            <person name="Choi I.G."/>
            <person name="Park H."/>
            <person name="Plett J.M."/>
            <person name="Magnuson J."/>
            <person name="Spatafora J.W."/>
            <person name="Nagy L.G."/>
            <person name="Henrissat B."/>
            <person name="Grigoriev I.V."/>
            <person name="Yang Z.L."/>
            <person name="Xu J."/>
            <person name="Martin F.M."/>
        </authorList>
    </citation>
    <scope>NUCLEOTIDE SEQUENCE</scope>
    <source>
        <strain evidence="1">KUC20120723A-06</strain>
    </source>
</reference>
<accession>A0ACB8B5Y2</accession>
<gene>
    <name evidence="1" type="ORF">BV22DRAFT_1020849</name>
</gene>
<protein>
    <submittedName>
        <fullName evidence="1">Uncharacterized protein</fullName>
    </submittedName>
</protein>
<sequence>MINGKRQAEKKTKKDEEAERHRADIQRKEIETFGQVSKADPGVLSQSEAWWRDRYRWLKERGYQLRPRYDPDWKPSWFETKKDWFTSEDGEVPWYAHILDATRITDGSFVTLKLVSKSRHPYEVDITRYFSSEPIASNPANHCIPVIDVLQVPDDDDDVLLVLPLLREYSDPRFDTVGEAIECFRQLFEGMQFIHQHHVAHRDCMNLNIMMDAKDLYIDSFHPCQPRMRRDFKGEARHYTRTQRPPRYFFIDFGISRRYDASDTNPLEYPIWGGDKTVPEFQKSNAPCNPFPTDVYYLGNFIREDFLQAKMGFEFMEPLVNDMVQDDPAKRPTMDQVVERFDAMRKELSSWKLRSRVVTHEDSLIGGLFRGAAHWARRINFIAWGVPPVPN</sequence>
<evidence type="ECO:0000313" key="1">
    <source>
        <dbReference type="EMBL" id="KAH7920626.1"/>
    </source>
</evidence>
<name>A0ACB8B5Y2_9AGAM</name>
<evidence type="ECO:0000313" key="2">
    <source>
        <dbReference type="Proteomes" id="UP000790709"/>
    </source>
</evidence>
<dbReference type="EMBL" id="MU266568">
    <property type="protein sequence ID" value="KAH7920626.1"/>
    <property type="molecule type" value="Genomic_DNA"/>
</dbReference>
<proteinExistence type="predicted"/>
<organism evidence="1 2">
    <name type="scientific">Leucogyrophana mollusca</name>
    <dbReference type="NCBI Taxonomy" id="85980"/>
    <lineage>
        <taxon>Eukaryota</taxon>
        <taxon>Fungi</taxon>
        <taxon>Dikarya</taxon>
        <taxon>Basidiomycota</taxon>
        <taxon>Agaricomycotina</taxon>
        <taxon>Agaricomycetes</taxon>
        <taxon>Agaricomycetidae</taxon>
        <taxon>Boletales</taxon>
        <taxon>Boletales incertae sedis</taxon>
        <taxon>Leucogyrophana</taxon>
    </lineage>
</organism>